<sequence>MGTDSYQSWKKVNMIEAPQTGGFFLEYEGLYLLTGGLGGIGFELSKQMLQFGLKLVLIGRTSLEDSLEKKEAFSQLKRCW</sequence>
<feature type="domain" description="Ketoreductase (KR)" evidence="1">
    <location>
        <begin position="29"/>
        <end position="74"/>
    </location>
</feature>
<dbReference type="InterPro" id="IPR013968">
    <property type="entry name" value="PKS_KR"/>
</dbReference>
<evidence type="ECO:0000313" key="2">
    <source>
        <dbReference type="EMBL" id="BBP87088.1"/>
    </source>
</evidence>
<proteinExistence type="predicted"/>
<accession>A0A5S9M2Z8</accession>
<organism evidence="2 3">
    <name type="scientific">Bacillus safensis</name>
    <dbReference type="NCBI Taxonomy" id="561879"/>
    <lineage>
        <taxon>Bacteria</taxon>
        <taxon>Bacillati</taxon>
        <taxon>Bacillota</taxon>
        <taxon>Bacilli</taxon>
        <taxon>Bacillales</taxon>
        <taxon>Bacillaceae</taxon>
        <taxon>Bacillus</taxon>
    </lineage>
</organism>
<evidence type="ECO:0000259" key="1">
    <source>
        <dbReference type="Pfam" id="PF08659"/>
    </source>
</evidence>
<dbReference type="InterPro" id="IPR036291">
    <property type="entry name" value="NAD(P)-bd_dom_sf"/>
</dbReference>
<evidence type="ECO:0000313" key="3">
    <source>
        <dbReference type="Proteomes" id="UP000464658"/>
    </source>
</evidence>
<reference evidence="2 3" key="1">
    <citation type="submission" date="2019-12" db="EMBL/GenBank/DDBJ databases">
        <title>Full genome sequence of a Bacillus safensis strain isolated from commercially available natto in Indonesia.</title>
        <authorList>
            <person name="Yoshida M."/>
            <person name="Uomi M."/>
            <person name="Waturangi D."/>
            <person name="Ekaputri J.J."/>
            <person name="Setiamarga D.H.E."/>
        </authorList>
    </citation>
    <scope>NUCLEOTIDE SEQUENCE [LARGE SCALE GENOMIC DNA]</scope>
    <source>
        <strain evidence="2 3">IDN1</strain>
    </source>
</reference>
<dbReference type="AlphaFoldDB" id="A0A5S9M2Z8"/>
<name>A0A5S9M2Z8_BACIA</name>
<dbReference type="Pfam" id="PF08659">
    <property type="entry name" value="KR"/>
    <property type="match status" value="1"/>
</dbReference>
<gene>
    <name evidence="2" type="ORF">BsIDN1_07060</name>
</gene>
<dbReference type="SUPFAM" id="SSF51735">
    <property type="entry name" value="NAD(P)-binding Rossmann-fold domains"/>
    <property type="match status" value="1"/>
</dbReference>
<dbReference type="Proteomes" id="UP000464658">
    <property type="component" value="Chromosome"/>
</dbReference>
<dbReference type="EMBL" id="AP021906">
    <property type="protein sequence ID" value="BBP87088.1"/>
    <property type="molecule type" value="Genomic_DNA"/>
</dbReference>
<protein>
    <recommendedName>
        <fullName evidence="1">Ketoreductase (KR) domain-containing protein</fullName>
    </recommendedName>
</protein>
<dbReference type="Gene3D" id="3.40.50.720">
    <property type="entry name" value="NAD(P)-binding Rossmann-like Domain"/>
    <property type="match status" value="1"/>
</dbReference>